<dbReference type="GO" id="GO:0010492">
    <property type="term" value="P:maintenance of shoot apical meristem identity"/>
    <property type="evidence" value="ECO:0007669"/>
    <property type="project" value="TreeGrafter"/>
</dbReference>
<dbReference type="Pfam" id="PF07227">
    <property type="entry name" value="PHD_Oberon"/>
    <property type="match status" value="1"/>
</dbReference>
<feature type="compositionally biased region" description="Gly residues" evidence="7">
    <location>
        <begin position="443"/>
        <end position="454"/>
    </location>
</feature>
<dbReference type="OrthoDB" id="1892623at2759"/>
<keyword evidence="5" id="KW-0175">Coiled coil</keyword>
<dbReference type="CDD" id="cd15612">
    <property type="entry name" value="PHD_OBE1_like"/>
    <property type="match status" value="1"/>
</dbReference>
<evidence type="ECO:0000256" key="5">
    <source>
        <dbReference type="ARBA" id="ARBA00023054"/>
    </source>
</evidence>
<dbReference type="STRING" id="63057.A0A2P5F212"/>
<dbReference type="GO" id="GO:0010071">
    <property type="term" value="P:root meristem specification"/>
    <property type="evidence" value="ECO:0007669"/>
    <property type="project" value="TreeGrafter"/>
</dbReference>
<organism evidence="10 11">
    <name type="scientific">Trema orientale</name>
    <name type="common">Charcoal tree</name>
    <name type="synonym">Celtis orientalis</name>
    <dbReference type="NCBI Taxonomy" id="63057"/>
    <lineage>
        <taxon>Eukaryota</taxon>
        <taxon>Viridiplantae</taxon>
        <taxon>Streptophyta</taxon>
        <taxon>Embryophyta</taxon>
        <taxon>Tracheophyta</taxon>
        <taxon>Spermatophyta</taxon>
        <taxon>Magnoliopsida</taxon>
        <taxon>eudicotyledons</taxon>
        <taxon>Gunneridae</taxon>
        <taxon>Pentapetalae</taxon>
        <taxon>rosids</taxon>
        <taxon>fabids</taxon>
        <taxon>Rosales</taxon>
        <taxon>Cannabaceae</taxon>
        <taxon>Trema</taxon>
    </lineage>
</organism>
<dbReference type="PRINTS" id="PR01544">
    <property type="entry name" value="ARATH130DUF"/>
</dbReference>
<dbReference type="Pfam" id="PF16312">
    <property type="entry name" value="Oberon_cc"/>
    <property type="match status" value="1"/>
</dbReference>
<dbReference type="PANTHER" id="PTHR21736">
    <property type="entry name" value="VERNALIZATION-INSENSITIVE PROTEIN 3"/>
    <property type="match status" value="1"/>
</dbReference>
<feature type="region of interest" description="Disordered" evidence="7">
    <location>
        <begin position="435"/>
        <end position="461"/>
    </location>
</feature>
<dbReference type="InParanoid" id="A0A2P5F212"/>
<evidence type="ECO:0000259" key="9">
    <source>
        <dbReference type="Pfam" id="PF16312"/>
    </source>
</evidence>
<evidence type="ECO:0000256" key="3">
    <source>
        <dbReference type="ARBA" id="ARBA00022771"/>
    </source>
</evidence>
<dbReference type="GO" id="GO:0010078">
    <property type="term" value="P:maintenance of root meristem identity"/>
    <property type="evidence" value="ECO:0007669"/>
    <property type="project" value="TreeGrafter"/>
</dbReference>
<protein>
    <submittedName>
        <fullName evidence="10">Protein OBERON</fullName>
    </submittedName>
</protein>
<keyword evidence="4" id="KW-0862">Zinc</keyword>
<dbReference type="InterPro" id="IPR032881">
    <property type="entry name" value="Oberon-like_PHD"/>
</dbReference>
<keyword evidence="3" id="KW-0863">Zinc-finger</keyword>
<keyword evidence="2" id="KW-0479">Metal-binding</keyword>
<sequence length="493" mass="55670">MANKILETNNINGKSHINGNCPQVQQSSVVTGHRVSSADMISLRDVATEKVDTISQKMHRLPDEFLQQLKKNLRVILVGYGVPQNLEEFFHLHRLVHTRSDLDAKTLMAQAHKVQLEILVAISTGIFAFLHPNISLSQTALAEVFVHKRCRNLTCQSQLPANDCTCGVCAQRKGFCNVCMCVACNKFDFQANTCRWIGCNPCSHWTHFDCAIRDGNIRMGPSEMLFVCRACNQASELLGWVKGVFQHCASAWEPDVLSRELDFVSRTFHRSEDQRGQKLLCKCEDLKEKLKRGIMDSKAASRDILMFFRELELESTKRLENGEGGRAIAAAFNQIEGVLQDVLRKMEMVCDEKKRMYEKARLAVQDCDLEFLDNAKEVAELKRDMQKRKLEIEELVKGARLKHAEADRFQLMSNEANREAEKHYLLFEKIKLQESTSSRTSQGEGGGGGGSGGRSGEDSDMLMYPKTHINLLNNGPLKAESFSNEGQPFMKFL</sequence>
<dbReference type="AlphaFoldDB" id="A0A2P5F212"/>
<dbReference type="InterPro" id="IPR032535">
    <property type="entry name" value="Oberon_CC"/>
</dbReference>
<feature type="domain" description="Oberon-like PHD finger" evidence="8">
    <location>
        <begin position="150"/>
        <end position="265"/>
    </location>
</feature>
<evidence type="ECO:0000256" key="1">
    <source>
        <dbReference type="ARBA" id="ARBA00004123"/>
    </source>
</evidence>
<dbReference type="Proteomes" id="UP000237000">
    <property type="component" value="Unassembled WGS sequence"/>
</dbReference>
<comment type="subcellular location">
    <subcellularLocation>
        <location evidence="1">Nucleus</location>
    </subcellularLocation>
</comment>
<keyword evidence="6" id="KW-0539">Nucleus</keyword>
<dbReference type="InterPro" id="IPR004082">
    <property type="entry name" value="OBERON"/>
</dbReference>
<feature type="domain" description="Oberon coiled-coil region" evidence="9">
    <location>
        <begin position="359"/>
        <end position="422"/>
    </location>
</feature>
<name>A0A2P5F212_TREOI</name>
<proteinExistence type="predicted"/>
<evidence type="ECO:0000256" key="6">
    <source>
        <dbReference type="ARBA" id="ARBA00023242"/>
    </source>
</evidence>
<accession>A0A2P5F212</accession>
<comment type="caution">
    <text evidence="10">The sequence shown here is derived from an EMBL/GenBank/DDBJ whole genome shotgun (WGS) entry which is preliminary data.</text>
</comment>
<evidence type="ECO:0000256" key="7">
    <source>
        <dbReference type="SAM" id="MobiDB-lite"/>
    </source>
</evidence>
<reference evidence="11" key="1">
    <citation type="submission" date="2016-06" db="EMBL/GenBank/DDBJ databases">
        <title>Parallel loss of symbiosis genes in relatives of nitrogen-fixing non-legume Parasponia.</title>
        <authorList>
            <person name="Van Velzen R."/>
            <person name="Holmer R."/>
            <person name="Bu F."/>
            <person name="Rutten L."/>
            <person name="Van Zeijl A."/>
            <person name="Liu W."/>
            <person name="Santuari L."/>
            <person name="Cao Q."/>
            <person name="Sharma T."/>
            <person name="Shen D."/>
            <person name="Roswanjaya Y."/>
            <person name="Wardhani T."/>
            <person name="Kalhor M.S."/>
            <person name="Jansen J."/>
            <person name="Van den Hoogen J."/>
            <person name="Gungor B."/>
            <person name="Hartog M."/>
            <person name="Hontelez J."/>
            <person name="Verver J."/>
            <person name="Yang W.-C."/>
            <person name="Schijlen E."/>
            <person name="Repin R."/>
            <person name="Schilthuizen M."/>
            <person name="Schranz E."/>
            <person name="Heidstra R."/>
            <person name="Miyata K."/>
            <person name="Fedorova E."/>
            <person name="Kohlen W."/>
            <person name="Bisseling T."/>
            <person name="Smit S."/>
            <person name="Geurts R."/>
        </authorList>
    </citation>
    <scope>NUCLEOTIDE SEQUENCE [LARGE SCALE GENOMIC DNA]</scope>
    <source>
        <strain evidence="11">cv. RG33-2</strain>
    </source>
</reference>
<dbReference type="GO" id="GO:0010468">
    <property type="term" value="P:regulation of gene expression"/>
    <property type="evidence" value="ECO:0007669"/>
    <property type="project" value="TreeGrafter"/>
</dbReference>
<evidence type="ECO:0000259" key="8">
    <source>
        <dbReference type="Pfam" id="PF07227"/>
    </source>
</evidence>
<dbReference type="GO" id="GO:0005634">
    <property type="term" value="C:nucleus"/>
    <property type="evidence" value="ECO:0007669"/>
    <property type="project" value="UniProtKB-SubCell"/>
</dbReference>
<evidence type="ECO:0000256" key="2">
    <source>
        <dbReference type="ARBA" id="ARBA00022723"/>
    </source>
</evidence>
<gene>
    <name evidence="10" type="ORF">TorRG33x02_123970</name>
</gene>
<evidence type="ECO:0000313" key="10">
    <source>
        <dbReference type="EMBL" id="PON91799.1"/>
    </source>
</evidence>
<dbReference type="EMBL" id="JXTC01000071">
    <property type="protein sequence ID" value="PON91799.1"/>
    <property type="molecule type" value="Genomic_DNA"/>
</dbReference>
<keyword evidence="11" id="KW-1185">Reference proteome</keyword>
<evidence type="ECO:0000256" key="4">
    <source>
        <dbReference type="ARBA" id="ARBA00022833"/>
    </source>
</evidence>
<evidence type="ECO:0000313" key="11">
    <source>
        <dbReference type="Proteomes" id="UP000237000"/>
    </source>
</evidence>
<dbReference type="GO" id="GO:0008270">
    <property type="term" value="F:zinc ion binding"/>
    <property type="evidence" value="ECO:0007669"/>
    <property type="project" value="UniProtKB-KW"/>
</dbReference>
<dbReference type="InterPro" id="IPR047578">
    <property type="entry name" value="OBE1-like_PHD"/>
</dbReference>
<dbReference type="PANTHER" id="PTHR21736:SF37">
    <property type="entry name" value="PROTEIN OBERON 2"/>
    <property type="match status" value="1"/>
</dbReference>